<dbReference type="EMBL" id="DS547108">
    <property type="protein sequence ID" value="EDR06526.1"/>
    <property type="molecule type" value="Genomic_DNA"/>
</dbReference>
<dbReference type="GO" id="GO:0016094">
    <property type="term" value="P:polyprenol biosynthetic process"/>
    <property type="evidence" value="ECO:0007669"/>
    <property type="project" value="TreeGrafter"/>
</dbReference>
<dbReference type="GO" id="GO:0045547">
    <property type="term" value="F:ditrans,polycis-polyprenyl diphosphate synthase [(2E,6E)-farnesyl diphosphate specific] activity"/>
    <property type="evidence" value="ECO:0007669"/>
    <property type="project" value="TreeGrafter"/>
</dbReference>
<reference evidence="3 4" key="1">
    <citation type="journal article" date="2008" name="Nature">
        <title>The genome of Laccaria bicolor provides insights into mycorrhizal symbiosis.</title>
        <authorList>
            <person name="Martin F."/>
            <person name="Aerts A."/>
            <person name="Ahren D."/>
            <person name="Brun A."/>
            <person name="Danchin E.G.J."/>
            <person name="Duchaussoy F."/>
            <person name="Gibon J."/>
            <person name="Kohler A."/>
            <person name="Lindquist E."/>
            <person name="Pereda V."/>
            <person name="Salamov A."/>
            <person name="Shapiro H.J."/>
            <person name="Wuyts J."/>
            <person name="Blaudez D."/>
            <person name="Buee M."/>
            <person name="Brokstein P."/>
            <person name="Canbaeck B."/>
            <person name="Cohen D."/>
            <person name="Courty P.E."/>
            <person name="Coutinho P.M."/>
            <person name="Delaruelle C."/>
            <person name="Detter J.C."/>
            <person name="Deveau A."/>
            <person name="DiFazio S."/>
            <person name="Duplessis S."/>
            <person name="Fraissinet-Tachet L."/>
            <person name="Lucic E."/>
            <person name="Frey-Klett P."/>
            <person name="Fourrey C."/>
            <person name="Feussner I."/>
            <person name="Gay G."/>
            <person name="Grimwood J."/>
            <person name="Hoegger P.J."/>
            <person name="Jain P."/>
            <person name="Kilaru S."/>
            <person name="Labbe J."/>
            <person name="Lin Y.C."/>
            <person name="Legue V."/>
            <person name="Le Tacon F."/>
            <person name="Marmeisse R."/>
            <person name="Melayah D."/>
            <person name="Montanini B."/>
            <person name="Muratet M."/>
            <person name="Nehls U."/>
            <person name="Niculita-Hirzel H."/>
            <person name="Oudot-Le Secq M.P."/>
            <person name="Peter M."/>
            <person name="Quesneville H."/>
            <person name="Rajashekar B."/>
            <person name="Reich M."/>
            <person name="Rouhier N."/>
            <person name="Schmutz J."/>
            <person name="Yin T."/>
            <person name="Chalot M."/>
            <person name="Henrissat B."/>
            <person name="Kuees U."/>
            <person name="Lucas S."/>
            <person name="Van de Peer Y."/>
            <person name="Podila G.K."/>
            <person name="Polle A."/>
            <person name="Pukkila P.J."/>
            <person name="Richardson P.M."/>
            <person name="Rouze P."/>
            <person name="Sanders I.R."/>
            <person name="Stajich J.E."/>
            <person name="Tunlid A."/>
            <person name="Tuskan G."/>
            <person name="Grigoriev I.V."/>
        </authorList>
    </citation>
    <scope>NUCLEOTIDE SEQUENCE [LARGE SCALE GENOMIC DNA]</scope>
    <source>
        <strain evidence="4">S238N-H82 / ATCC MYA-4686</strain>
    </source>
</reference>
<dbReference type="STRING" id="486041.B0DFV3"/>
<dbReference type="RefSeq" id="XP_001882898.1">
    <property type="nucleotide sequence ID" value="XM_001882863.1"/>
</dbReference>
<protein>
    <submittedName>
        <fullName evidence="3">Predicted protein</fullName>
    </submittedName>
</protein>
<dbReference type="GO" id="GO:0005811">
    <property type="term" value="C:lipid droplet"/>
    <property type="evidence" value="ECO:0007669"/>
    <property type="project" value="TreeGrafter"/>
</dbReference>
<name>B0DFV3_LACBS</name>
<dbReference type="InterPro" id="IPR036424">
    <property type="entry name" value="UPP_synth-like_sf"/>
</dbReference>
<dbReference type="Gene3D" id="3.40.1180.10">
    <property type="entry name" value="Decaprenyl diphosphate synthase-like"/>
    <property type="match status" value="1"/>
</dbReference>
<dbReference type="Proteomes" id="UP000001194">
    <property type="component" value="Unassembled WGS sequence"/>
</dbReference>
<dbReference type="AlphaFoldDB" id="B0DFV3"/>
<proteinExistence type="inferred from homology"/>
<dbReference type="KEGG" id="lbc:LACBIDRAFT_300013"/>
<comment type="similarity">
    <text evidence="1">Belongs to the UPP synthase family.</text>
</comment>
<keyword evidence="2" id="KW-0808">Transferase</keyword>
<dbReference type="HOGENOM" id="CLU_2794370_0_0_1"/>
<dbReference type="GO" id="GO:0005783">
    <property type="term" value="C:endoplasmic reticulum"/>
    <property type="evidence" value="ECO:0007669"/>
    <property type="project" value="TreeGrafter"/>
</dbReference>
<dbReference type="PANTHER" id="PTHR10291">
    <property type="entry name" value="DEHYDRODOLICHYL DIPHOSPHATE SYNTHASE FAMILY MEMBER"/>
    <property type="match status" value="1"/>
</dbReference>
<dbReference type="GO" id="GO:0016020">
    <property type="term" value="C:membrane"/>
    <property type="evidence" value="ECO:0007669"/>
    <property type="project" value="TreeGrafter"/>
</dbReference>
<dbReference type="GO" id="GO:1904423">
    <property type="term" value="C:dehydrodolichyl diphosphate synthase complex"/>
    <property type="evidence" value="ECO:0007669"/>
    <property type="project" value="TreeGrafter"/>
</dbReference>
<dbReference type="SUPFAM" id="SSF64005">
    <property type="entry name" value="Undecaprenyl diphosphate synthase"/>
    <property type="match status" value="1"/>
</dbReference>
<dbReference type="InterPro" id="IPR001441">
    <property type="entry name" value="UPP_synth-like"/>
</dbReference>
<accession>B0DFV3</accession>
<organism evidence="4">
    <name type="scientific">Laccaria bicolor (strain S238N-H82 / ATCC MYA-4686)</name>
    <name type="common">Bicoloured deceiver</name>
    <name type="synonym">Laccaria laccata var. bicolor</name>
    <dbReference type="NCBI Taxonomy" id="486041"/>
    <lineage>
        <taxon>Eukaryota</taxon>
        <taxon>Fungi</taxon>
        <taxon>Dikarya</taxon>
        <taxon>Basidiomycota</taxon>
        <taxon>Agaricomycotina</taxon>
        <taxon>Agaricomycetes</taxon>
        <taxon>Agaricomycetidae</taxon>
        <taxon>Agaricales</taxon>
        <taxon>Agaricineae</taxon>
        <taxon>Hydnangiaceae</taxon>
        <taxon>Laccaria</taxon>
    </lineage>
</organism>
<sequence>MTSLGCSPPLDILVRTSGVKRLSDFILCQCCEDTQIQISSTFWPDLLDFVPIILDFQRKAGGSRISLK</sequence>
<dbReference type="OrthoDB" id="4173905at2759"/>
<dbReference type="Pfam" id="PF01255">
    <property type="entry name" value="Prenyltransf"/>
    <property type="match status" value="1"/>
</dbReference>
<gene>
    <name evidence="3" type="ORF">LACBIDRAFT_300013</name>
</gene>
<dbReference type="InParanoid" id="B0DFV3"/>
<evidence type="ECO:0000256" key="1">
    <source>
        <dbReference type="ARBA" id="ARBA00005432"/>
    </source>
</evidence>
<dbReference type="PANTHER" id="PTHR10291:SF43">
    <property type="entry name" value="DEHYDRODOLICHYL DIPHOSPHATE SYNTHASE COMPLEX SUBUNIT DHDDS"/>
    <property type="match status" value="1"/>
</dbReference>
<evidence type="ECO:0000313" key="3">
    <source>
        <dbReference type="EMBL" id="EDR06526.1"/>
    </source>
</evidence>
<dbReference type="GeneID" id="6078541"/>
<evidence type="ECO:0000313" key="4">
    <source>
        <dbReference type="Proteomes" id="UP000001194"/>
    </source>
</evidence>
<keyword evidence="4" id="KW-1185">Reference proteome</keyword>
<evidence type="ECO:0000256" key="2">
    <source>
        <dbReference type="ARBA" id="ARBA00022679"/>
    </source>
</evidence>